<gene>
    <name evidence="3 5" type="primary">larC</name>
    <name evidence="5" type="ORF">IAG03_02145</name>
</gene>
<name>A0A926D7H0_9FIRM</name>
<feature type="compositionally biased region" description="Basic and acidic residues" evidence="4">
    <location>
        <begin position="92"/>
        <end position="123"/>
    </location>
</feature>
<dbReference type="Gene3D" id="3.30.70.1380">
    <property type="entry name" value="Transcriptional regulatory protein pf0864 domain like"/>
    <property type="match status" value="1"/>
</dbReference>
<comment type="function">
    <text evidence="3">Involved in the biosynthesis of a nickel-pincer cofactor ((SCS)Ni(II) pincer complex). Binds Ni(2+), and functions in nickel delivery to pyridinium-3,5-bisthiocarboxylic acid mononucleotide (P2TMN), to form the mature cofactor. Is thus probably required for the activation of nickel-pincer cofactor-dependent enzymes.</text>
</comment>
<comment type="caution">
    <text evidence="5">The sequence shown here is derived from an EMBL/GenBank/DDBJ whole genome shotgun (WGS) entry which is preliminary data.</text>
</comment>
<protein>
    <recommendedName>
        <fullName evidence="3">Pyridinium-3,5-bisthiocarboxylic acid mononucleotide nickel insertion protein</fullName>
        <shortName evidence="3">P2TMN nickel insertion protein</shortName>
        <ecNumber evidence="3">4.99.1.12</ecNumber>
    </recommendedName>
    <alternativeName>
        <fullName evidence="3">Nickel-pincer cofactor biosynthesis protein LarC</fullName>
    </alternativeName>
</protein>
<sequence length="445" mass="48362">MKTLYLECNMGAAGDMLNAALLGVCPTPEQYFETMNHLGIEGLHISAVPCEKCGIAGLQMAVEIHGEEEEPDDVPLGCAAEHRHAPEHLEAHAHPHSHHDHDHDHDHSHEAHAHDHGHPEHAAHAHTHAHFTVKDIVSRIEALPVPEEVRRDACAVYGIIAKAESEAHGKELESVHFHEVGAIDAIADVVGACLLMHMIRPDRVVVSPIHVGSGQVKTDHGILPVPVPAVVNILKGVPTYCGEIRKELCTPTGAALLKYFADEFAYMPLMQTEKIGYGMGKREFAVANCLRAVLGTDAAPQGGPNGTAVELSCNLDDMTPEAIGAAEERLFAAGALDVFTTPISMKKNRPAVLLTCLCKTADADRFAALLFRETATIGVRRRDCSRYTLDRRLEPVTTPYGDVTVKYAEGYGVKKAKPEYEDVVRCAEAAGVPFETVYRETLKNL</sequence>
<feature type="region of interest" description="Disordered" evidence="4">
    <location>
        <begin position="92"/>
        <end position="125"/>
    </location>
</feature>
<dbReference type="GO" id="GO:0016151">
    <property type="term" value="F:nickel cation binding"/>
    <property type="evidence" value="ECO:0007669"/>
    <property type="project" value="UniProtKB-UniRule"/>
</dbReference>
<evidence type="ECO:0000256" key="4">
    <source>
        <dbReference type="SAM" id="MobiDB-lite"/>
    </source>
</evidence>
<comment type="similarity">
    <text evidence="3">Belongs to the LarC family.</text>
</comment>
<keyword evidence="2 3" id="KW-0456">Lyase</keyword>
<dbReference type="PANTHER" id="PTHR36566:SF1">
    <property type="entry name" value="PYRIDINIUM-3,5-BISTHIOCARBOXYLIC ACID MONONUCLEOTIDE NICKEL INSERTION PROTEIN"/>
    <property type="match status" value="1"/>
</dbReference>
<dbReference type="EC" id="4.99.1.12" evidence="3"/>
<evidence type="ECO:0000256" key="3">
    <source>
        <dbReference type="HAMAP-Rule" id="MF_01074"/>
    </source>
</evidence>
<evidence type="ECO:0000313" key="5">
    <source>
        <dbReference type="EMBL" id="MBC8532822.1"/>
    </source>
</evidence>
<keyword evidence="6" id="KW-1185">Reference proteome</keyword>
<evidence type="ECO:0000256" key="2">
    <source>
        <dbReference type="ARBA" id="ARBA00023239"/>
    </source>
</evidence>
<evidence type="ECO:0000313" key="6">
    <source>
        <dbReference type="Proteomes" id="UP000651482"/>
    </source>
</evidence>
<dbReference type="InterPro" id="IPR002822">
    <property type="entry name" value="Ni_insertion"/>
</dbReference>
<proteinExistence type="inferred from homology"/>
<dbReference type="PANTHER" id="PTHR36566">
    <property type="entry name" value="NICKEL INSERTION PROTEIN-RELATED"/>
    <property type="match status" value="1"/>
</dbReference>
<evidence type="ECO:0000256" key="1">
    <source>
        <dbReference type="ARBA" id="ARBA00022596"/>
    </source>
</evidence>
<dbReference type="Proteomes" id="UP000651482">
    <property type="component" value="Unassembled WGS sequence"/>
</dbReference>
<organism evidence="5 6">
    <name type="scientific">Yeguia hominis</name>
    <dbReference type="NCBI Taxonomy" id="2763662"/>
    <lineage>
        <taxon>Bacteria</taxon>
        <taxon>Bacillati</taxon>
        <taxon>Bacillota</taxon>
        <taxon>Clostridia</taxon>
        <taxon>Eubacteriales</taxon>
        <taxon>Yeguiaceae</taxon>
        <taxon>Yeguia</taxon>
    </lineage>
</organism>
<dbReference type="GO" id="GO:0051604">
    <property type="term" value="P:protein maturation"/>
    <property type="evidence" value="ECO:0007669"/>
    <property type="project" value="UniProtKB-UniRule"/>
</dbReference>
<dbReference type="EMBL" id="JACRSN010000002">
    <property type="protein sequence ID" value="MBC8532822.1"/>
    <property type="molecule type" value="Genomic_DNA"/>
</dbReference>
<dbReference type="Pfam" id="PF01969">
    <property type="entry name" value="Ni_insertion"/>
    <property type="match status" value="1"/>
</dbReference>
<dbReference type="RefSeq" id="WP_249318063.1">
    <property type="nucleotide sequence ID" value="NZ_JACRSN010000002.1"/>
</dbReference>
<keyword evidence="1 3" id="KW-0533">Nickel</keyword>
<dbReference type="AlphaFoldDB" id="A0A926D7H0"/>
<accession>A0A926D7H0</accession>
<comment type="catalytic activity">
    <reaction evidence="3">
        <text>Ni(II)-pyridinium-3,5-bisthiocarboxylate mononucleotide = pyridinium-3,5-bisthiocarboxylate mononucleotide + Ni(2+)</text>
        <dbReference type="Rhea" id="RHEA:54784"/>
        <dbReference type="ChEBI" id="CHEBI:49786"/>
        <dbReference type="ChEBI" id="CHEBI:137372"/>
        <dbReference type="ChEBI" id="CHEBI:137373"/>
        <dbReference type="EC" id="4.99.1.12"/>
    </reaction>
</comment>
<dbReference type="HAMAP" id="MF_01074">
    <property type="entry name" value="LarC"/>
    <property type="match status" value="1"/>
</dbReference>
<dbReference type="NCBIfam" id="TIGR00299">
    <property type="entry name" value="nickel pincer cofactor biosynthesis protein LarC"/>
    <property type="match status" value="1"/>
</dbReference>
<reference evidence="5" key="1">
    <citation type="submission" date="2020-08" db="EMBL/GenBank/DDBJ databases">
        <title>Genome public.</title>
        <authorList>
            <person name="Liu C."/>
            <person name="Sun Q."/>
        </authorList>
    </citation>
    <scope>NUCLEOTIDE SEQUENCE</scope>
    <source>
        <strain evidence="5">NSJ-40</strain>
    </source>
</reference>
<dbReference type="GO" id="GO:0016829">
    <property type="term" value="F:lyase activity"/>
    <property type="evidence" value="ECO:0007669"/>
    <property type="project" value="UniProtKB-UniRule"/>
</dbReference>